<dbReference type="Proteomes" id="UP000031327">
    <property type="component" value="Unassembled WGS sequence"/>
</dbReference>
<organism evidence="2 3">
    <name type="scientific">Pseudoalteromonas luteoviolacea</name>
    <dbReference type="NCBI Taxonomy" id="43657"/>
    <lineage>
        <taxon>Bacteria</taxon>
        <taxon>Pseudomonadati</taxon>
        <taxon>Pseudomonadota</taxon>
        <taxon>Gammaproteobacteria</taxon>
        <taxon>Alteromonadales</taxon>
        <taxon>Pseudoalteromonadaceae</taxon>
        <taxon>Pseudoalteromonas</taxon>
    </lineage>
</organism>
<evidence type="ECO:0008006" key="4">
    <source>
        <dbReference type="Google" id="ProtNLM"/>
    </source>
</evidence>
<feature type="signal peptide" evidence="1">
    <location>
        <begin position="1"/>
        <end position="22"/>
    </location>
</feature>
<keyword evidence="1" id="KW-0732">Signal</keyword>
<reference evidence="2 3" key="1">
    <citation type="submission" date="2014-12" db="EMBL/GenBank/DDBJ databases">
        <title>Draft Genome Sequence of Pseudoalteromonas luteoviolacea HI1.</title>
        <authorList>
            <person name="Asahina A.Y."/>
            <person name="Hadfield M.G."/>
        </authorList>
    </citation>
    <scope>NUCLEOTIDE SEQUENCE [LARGE SCALE GENOMIC DNA]</scope>
    <source>
        <strain evidence="2 3">HI1</strain>
    </source>
</reference>
<evidence type="ECO:0000313" key="2">
    <source>
        <dbReference type="EMBL" id="KID58462.1"/>
    </source>
</evidence>
<evidence type="ECO:0000256" key="1">
    <source>
        <dbReference type="SAM" id="SignalP"/>
    </source>
</evidence>
<dbReference type="AlphaFoldDB" id="A0A0C1QU02"/>
<accession>A0A0C1QU02</accession>
<dbReference type="EMBL" id="JWIC01000004">
    <property type="protein sequence ID" value="KID58462.1"/>
    <property type="molecule type" value="Genomic_DNA"/>
</dbReference>
<feature type="chain" id="PRO_5002151414" description="DUF3012 domain-containing protein" evidence="1">
    <location>
        <begin position="23"/>
        <end position="75"/>
    </location>
</feature>
<sequence length="75" mass="8626">MYKVLKSTALAALLVASGQALAWTSNDPSFNDNCSWQVTRTHSAPGFYGVEYKAIGSCKYRNKFMNYRHQMIHYW</sequence>
<dbReference type="OrthoDB" id="6294226at2"/>
<protein>
    <recommendedName>
        <fullName evidence="4">DUF3012 domain-containing protein</fullName>
    </recommendedName>
</protein>
<proteinExistence type="predicted"/>
<dbReference type="RefSeq" id="WP_039608751.1">
    <property type="nucleotide sequence ID" value="NZ_JWIC01000004.1"/>
</dbReference>
<evidence type="ECO:0000313" key="3">
    <source>
        <dbReference type="Proteomes" id="UP000031327"/>
    </source>
</evidence>
<comment type="caution">
    <text evidence="2">The sequence shown here is derived from an EMBL/GenBank/DDBJ whole genome shotgun (WGS) entry which is preliminary data.</text>
</comment>
<name>A0A0C1QU02_9GAMM</name>
<gene>
    <name evidence="2" type="ORF">JF50_07295</name>
</gene>